<evidence type="ECO:0000256" key="1">
    <source>
        <dbReference type="SAM" id="Coils"/>
    </source>
</evidence>
<dbReference type="RefSeq" id="WP_131482633.1">
    <property type="nucleotide sequence ID" value="NZ_SJDL01000023.1"/>
</dbReference>
<gene>
    <name evidence="2" type="ORF">EZI54_14670</name>
</gene>
<protein>
    <submittedName>
        <fullName evidence="2">Uncharacterized protein</fullName>
    </submittedName>
</protein>
<proteinExistence type="predicted"/>
<name>A0ABY1ZIH8_9GAMM</name>
<sequence length="122" mass="13604">MTWRIIPLLVVIWRDQPTGYATSSTCLHTPEITIARSQEAEASKQIAELSKAVESASANNDSVLKNQYIEGALEAWKRKGQAVDYLNSLTNVTNETKAEIFRSACLRHKGREPKNNPFLTDG</sequence>
<organism evidence="2 3">
    <name type="scientific">Marinobacter halodurans</name>
    <dbReference type="NCBI Taxonomy" id="2528979"/>
    <lineage>
        <taxon>Bacteria</taxon>
        <taxon>Pseudomonadati</taxon>
        <taxon>Pseudomonadota</taxon>
        <taxon>Gammaproteobacteria</taxon>
        <taxon>Pseudomonadales</taxon>
        <taxon>Marinobacteraceae</taxon>
        <taxon>Marinobacter</taxon>
    </lineage>
</organism>
<dbReference type="Proteomes" id="UP000313645">
    <property type="component" value="Unassembled WGS sequence"/>
</dbReference>
<evidence type="ECO:0000313" key="2">
    <source>
        <dbReference type="EMBL" id="TBW54349.1"/>
    </source>
</evidence>
<feature type="coiled-coil region" evidence="1">
    <location>
        <begin position="39"/>
        <end position="66"/>
    </location>
</feature>
<keyword evidence="1" id="KW-0175">Coiled coil</keyword>
<reference evidence="2 3" key="1">
    <citation type="submission" date="2019-02" db="EMBL/GenBank/DDBJ databases">
        <title>Marinobacter halodurans sp. nov., a marine bacterium isolated from sea tidal flat.</title>
        <authorList>
            <person name="Yoo Y."/>
            <person name="Lee D.W."/>
            <person name="Kim B.S."/>
            <person name="Kim J.-J."/>
        </authorList>
    </citation>
    <scope>NUCLEOTIDE SEQUENCE [LARGE SCALE GENOMIC DNA]</scope>
    <source>
        <strain evidence="2 3">YJ-S3-2</strain>
    </source>
</reference>
<comment type="caution">
    <text evidence="2">The sequence shown here is derived from an EMBL/GenBank/DDBJ whole genome shotgun (WGS) entry which is preliminary data.</text>
</comment>
<keyword evidence="3" id="KW-1185">Reference proteome</keyword>
<dbReference type="EMBL" id="SJDL01000023">
    <property type="protein sequence ID" value="TBW54349.1"/>
    <property type="molecule type" value="Genomic_DNA"/>
</dbReference>
<accession>A0ABY1ZIH8</accession>
<evidence type="ECO:0000313" key="3">
    <source>
        <dbReference type="Proteomes" id="UP000313645"/>
    </source>
</evidence>